<proteinExistence type="predicted"/>
<dbReference type="Pfam" id="PF10765">
    <property type="entry name" value="Phage_P22_NinX"/>
    <property type="match status" value="1"/>
</dbReference>
<keyword evidence="2" id="KW-1185">Reference proteome</keyword>
<dbReference type="RefSeq" id="WP_177135238.1">
    <property type="nucleotide sequence ID" value="NZ_VYGV01000006.1"/>
</dbReference>
<organism evidence="1 2">
    <name type="scientific">Hydrogenophaga aromaticivorans</name>
    <dbReference type="NCBI Taxonomy" id="2610898"/>
    <lineage>
        <taxon>Bacteria</taxon>
        <taxon>Pseudomonadati</taxon>
        <taxon>Pseudomonadota</taxon>
        <taxon>Betaproteobacteria</taxon>
        <taxon>Burkholderiales</taxon>
        <taxon>Comamonadaceae</taxon>
        <taxon>Hydrogenophaga</taxon>
    </lineage>
</organism>
<evidence type="ECO:0000313" key="1">
    <source>
        <dbReference type="EMBL" id="NWF45390.1"/>
    </source>
</evidence>
<reference evidence="1 2" key="1">
    <citation type="submission" date="2019-09" db="EMBL/GenBank/DDBJ databases">
        <title>Hydrogenophaga aromatica sp. nov., isolated from a para-xylene-degrading enrichment culture.</title>
        <authorList>
            <person name="Tancsics A."/>
            <person name="Banerjee S."/>
        </authorList>
    </citation>
    <scope>NUCLEOTIDE SEQUENCE [LARGE SCALE GENOMIC DNA]</scope>
    <source>
        <strain evidence="1 2">D2P1</strain>
    </source>
</reference>
<comment type="caution">
    <text evidence="1">The sequence shown here is derived from an EMBL/GenBank/DDBJ whole genome shotgun (WGS) entry which is preliminary data.</text>
</comment>
<sequence length="124" mass="13463">MKHKTSELSGSLLDAAVAKAECIEVAQCRGGYLAYAESARIHAYSAKQYSPSTDWAQGGPLIEREEISLICPLFDSRLKWIAGVNASVSSREALEMDHQQEGETALIAAMRCFVASKLGDEVDL</sequence>
<protein>
    <submittedName>
        <fullName evidence="1">DUF2591 domain-containing protein</fullName>
    </submittedName>
</protein>
<gene>
    <name evidence="1" type="ORF">F3K02_09040</name>
</gene>
<accession>A0A7Y8KWE5</accession>
<dbReference type="AlphaFoldDB" id="A0A7Y8KWE5"/>
<dbReference type="InterPro" id="IPR019701">
    <property type="entry name" value="Phage_P22_NinX"/>
</dbReference>
<dbReference type="Proteomes" id="UP000545507">
    <property type="component" value="Unassembled WGS sequence"/>
</dbReference>
<dbReference type="EMBL" id="VYGV01000006">
    <property type="protein sequence ID" value="NWF45390.1"/>
    <property type="molecule type" value="Genomic_DNA"/>
</dbReference>
<evidence type="ECO:0000313" key="2">
    <source>
        <dbReference type="Proteomes" id="UP000545507"/>
    </source>
</evidence>
<name>A0A7Y8KWE5_9BURK</name>